<dbReference type="SMART" id="SM00420">
    <property type="entry name" value="HTH_DEOR"/>
    <property type="match status" value="1"/>
</dbReference>
<dbReference type="SUPFAM" id="SSF46785">
    <property type="entry name" value="Winged helix' DNA-binding domain"/>
    <property type="match status" value="1"/>
</dbReference>
<dbReference type="InterPro" id="IPR050313">
    <property type="entry name" value="Carb_Metab_HTH_regulators"/>
</dbReference>
<evidence type="ECO:0000256" key="1">
    <source>
        <dbReference type="ARBA" id="ARBA00023015"/>
    </source>
</evidence>
<keyword evidence="3" id="KW-0804">Transcription</keyword>
<dbReference type="GO" id="GO:0003700">
    <property type="term" value="F:DNA-binding transcription factor activity"/>
    <property type="evidence" value="ECO:0007669"/>
    <property type="project" value="InterPro"/>
</dbReference>
<dbReference type="InterPro" id="IPR037171">
    <property type="entry name" value="NagB/RpiA_transferase-like"/>
</dbReference>
<dbReference type="Pfam" id="PF08220">
    <property type="entry name" value="HTH_DeoR"/>
    <property type="match status" value="1"/>
</dbReference>
<dbReference type="SMART" id="SM01134">
    <property type="entry name" value="DeoRC"/>
    <property type="match status" value="1"/>
</dbReference>
<dbReference type="AlphaFoldDB" id="A0A1M6HVD7"/>
<protein>
    <submittedName>
        <fullName evidence="5">Transcriptional regulator, DeoR family</fullName>
    </submittedName>
</protein>
<dbReference type="Proteomes" id="UP000184301">
    <property type="component" value="Unassembled WGS sequence"/>
</dbReference>
<dbReference type="PROSITE" id="PS51000">
    <property type="entry name" value="HTH_DEOR_2"/>
    <property type="match status" value="1"/>
</dbReference>
<dbReference type="PROSITE" id="PS00894">
    <property type="entry name" value="HTH_DEOR_1"/>
    <property type="match status" value="1"/>
</dbReference>
<feature type="domain" description="HTH deoR-type" evidence="4">
    <location>
        <begin position="2"/>
        <end position="57"/>
    </location>
</feature>
<evidence type="ECO:0000259" key="4">
    <source>
        <dbReference type="PROSITE" id="PS51000"/>
    </source>
</evidence>
<dbReference type="Pfam" id="PF00455">
    <property type="entry name" value="DeoRC"/>
    <property type="match status" value="1"/>
</dbReference>
<proteinExistence type="predicted"/>
<dbReference type="PANTHER" id="PTHR30363:SF56">
    <property type="entry name" value="TRANSCRIPTIONAL REGULATOR, DEOR FAMILY"/>
    <property type="match status" value="1"/>
</dbReference>
<dbReference type="STRING" id="1121950.SAMN02745243_00160"/>
<organism evidence="5 6">
    <name type="scientific">Hespellia stercorisuis DSM 15480</name>
    <dbReference type="NCBI Taxonomy" id="1121950"/>
    <lineage>
        <taxon>Bacteria</taxon>
        <taxon>Bacillati</taxon>
        <taxon>Bacillota</taxon>
        <taxon>Clostridia</taxon>
        <taxon>Lachnospirales</taxon>
        <taxon>Lachnospiraceae</taxon>
        <taxon>Hespellia</taxon>
    </lineage>
</organism>
<keyword evidence="6" id="KW-1185">Reference proteome</keyword>
<dbReference type="InterPro" id="IPR036390">
    <property type="entry name" value="WH_DNA-bd_sf"/>
</dbReference>
<dbReference type="InterPro" id="IPR018356">
    <property type="entry name" value="Tscrpt_reg_HTH_DeoR_CS"/>
</dbReference>
<evidence type="ECO:0000256" key="2">
    <source>
        <dbReference type="ARBA" id="ARBA00023125"/>
    </source>
</evidence>
<dbReference type="InterPro" id="IPR036388">
    <property type="entry name" value="WH-like_DNA-bd_sf"/>
</dbReference>
<evidence type="ECO:0000256" key="3">
    <source>
        <dbReference type="ARBA" id="ARBA00023163"/>
    </source>
</evidence>
<gene>
    <name evidence="5" type="ORF">SAMN02745243_00160</name>
</gene>
<dbReference type="PANTHER" id="PTHR30363">
    <property type="entry name" value="HTH-TYPE TRANSCRIPTIONAL REGULATOR SRLR-RELATED"/>
    <property type="match status" value="1"/>
</dbReference>
<dbReference type="Gene3D" id="1.10.10.10">
    <property type="entry name" value="Winged helix-like DNA-binding domain superfamily/Winged helix DNA-binding domain"/>
    <property type="match status" value="1"/>
</dbReference>
<dbReference type="SUPFAM" id="SSF100950">
    <property type="entry name" value="NagB/RpiA/CoA transferase-like"/>
    <property type="match status" value="1"/>
</dbReference>
<name>A0A1M6HVD7_9FIRM</name>
<sequence length="249" mass="27809">MTEERFAEILQIVNQKKSVTVQELTRHLGTSESTIRRDLTSLHKANKLIKVHGGATAIDMEYATKDAEVSVRRDLNIEEKSRIGAYAATLIQPDDFIYLDAGTSTDYLIDCIEERGAVYVTNAISHAQKLLRRGFSVYLLGGELKKTTEAIVGGEALNSLKKYNFTKGFFGTNGIDEEHGLTTPDVNEALVKEQAVKRCRESYILADSTKFGQISPVRFAEFADVLVITSELKEQKFQNKKNIVEVKKA</sequence>
<accession>A0A1M6HVD7</accession>
<evidence type="ECO:0000313" key="5">
    <source>
        <dbReference type="EMBL" id="SHJ26057.1"/>
    </source>
</evidence>
<dbReference type="Gene3D" id="3.40.50.1360">
    <property type="match status" value="1"/>
</dbReference>
<keyword evidence="2" id="KW-0238">DNA-binding</keyword>
<dbReference type="GO" id="GO:0003677">
    <property type="term" value="F:DNA binding"/>
    <property type="evidence" value="ECO:0007669"/>
    <property type="project" value="UniProtKB-KW"/>
</dbReference>
<keyword evidence="1" id="KW-0805">Transcription regulation</keyword>
<dbReference type="InterPro" id="IPR014036">
    <property type="entry name" value="DeoR-like_C"/>
</dbReference>
<evidence type="ECO:0000313" key="6">
    <source>
        <dbReference type="Proteomes" id="UP000184301"/>
    </source>
</evidence>
<dbReference type="EMBL" id="FQZY01000005">
    <property type="protein sequence ID" value="SHJ26057.1"/>
    <property type="molecule type" value="Genomic_DNA"/>
</dbReference>
<dbReference type="InterPro" id="IPR001034">
    <property type="entry name" value="DeoR_HTH"/>
</dbReference>
<dbReference type="PRINTS" id="PR00037">
    <property type="entry name" value="HTHLACR"/>
</dbReference>
<reference evidence="5 6" key="1">
    <citation type="submission" date="2016-11" db="EMBL/GenBank/DDBJ databases">
        <authorList>
            <person name="Jaros S."/>
            <person name="Januszkiewicz K."/>
            <person name="Wedrychowicz H."/>
        </authorList>
    </citation>
    <scope>NUCLEOTIDE SEQUENCE [LARGE SCALE GENOMIC DNA]</scope>
    <source>
        <strain evidence="5 6">DSM 15480</strain>
    </source>
</reference>